<feature type="compositionally biased region" description="Low complexity" evidence="1">
    <location>
        <begin position="410"/>
        <end position="419"/>
    </location>
</feature>
<evidence type="ECO:0000313" key="2">
    <source>
        <dbReference type="EMBL" id="KAG6469128.1"/>
    </source>
</evidence>
<gene>
    <name evidence="2" type="ORF">ZIOFF_073826</name>
</gene>
<dbReference type="PANTHER" id="PTHR31439:SF7">
    <property type="entry name" value="EXPRESSED PROTEIN"/>
    <property type="match status" value="1"/>
</dbReference>
<proteinExistence type="predicted"/>
<organism evidence="2 3">
    <name type="scientific">Zingiber officinale</name>
    <name type="common">Ginger</name>
    <name type="synonym">Amomum zingiber</name>
    <dbReference type="NCBI Taxonomy" id="94328"/>
    <lineage>
        <taxon>Eukaryota</taxon>
        <taxon>Viridiplantae</taxon>
        <taxon>Streptophyta</taxon>
        <taxon>Embryophyta</taxon>
        <taxon>Tracheophyta</taxon>
        <taxon>Spermatophyta</taxon>
        <taxon>Magnoliopsida</taxon>
        <taxon>Liliopsida</taxon>
        <taxon>Zingiberales</taxon>
        <taxon>Zingiberaceae</taxon>
        <taxon>Zingiber</taxon>
    </lineage>
</organism>
<evidence type="ECO:0000313" key="3">
    <source>
        <dbReference type="Proteomes" id="UP000734854"/>
    </source>
</evidence>
<evidence type="ECO:0000256" key="1">
    <source>
        <dbReference type="SAM" id="MobiDB-lite"/>
    </source>
</evidence>
<comment type="caution">
    <text evidence="2">The sequence shown here is derived from an EMBL/GenBank/DDBJ whole genome shotgun (WGS) entry which is preliminary data.</text>
</comment>
<dbReference type="PANTHER" id="PTHR31439">
    <property type="entry name" value="EXPRESSED PROTEIN"/>
    <property type="match status" value="1"/>
</dbReference>
<sequence>MSRTTSWEPAFPGLYLLPRKSRIVCLALYLSFGKSRPALTVLAIETFACRSLTQRKDRRNSSAKSSIIHSLLLWFTESFKNFSPISSLKVSLDRPENELPIPLRLLVPSIRQTVLTVCPDPHTLFCMSHPLYILPSEFLLAIQAGRESSRLADRYGVRILVKLRWVEMLGGPAASGEFVYSGLRAKMISGSSAGRPCLCVLFVRGHVEEEERLHRTTSRLHAEGRLMRSLGYMLCKWCILRELQGGGGPAGCCPSYAAERHGLWVLKGFAPVPAMARYGTSASTGGQSLEAKDSVLRYALAHQQLEAVVQLEYTVCLRDPRFIRVSVRVDNVRLHVVRLRFGRRKDEVGKEEQEVDAELHFPSRARVWVGPELGASYATGPSLGRSSGNPERELEAARTLKGRFGGGKAAGVKATARTATRARGRSWRWEQEAEGGVGVFEGVLCDGATGAEVAEWRPGGGGVDPRGGMRRRYSGWGRAFSKGGGVVVAGDELAEAVEWRVGREMEGRVARWRVGGRVWVSYFANEMKTGYYDTRSVEWREEVELAFLNLDGNNNVRES</sequence>
<keyword evidence="3" id="KW-1185">Reference proteome</keyword>
<feature type="region of interest" description="Disordered" evidence="1">
    <location>
        <begin position="406"/>
        <end position="428"/>
    </location>
</feature>
<name>A0A8J5BWR6_ZINOF</name>
<reference evidence="2 3" key="1">
    <citation type="submission" date="2020-08" db="EMBL/GenBank/DDBJ databases">
        <title>Plant Genome Project.</title>
        <authorList>
            <person name="Zhang R.-G."/>
        </authorList>
    </citation>
    <scope>NUCLEOTIDE SEQUENCE [LARGE SCALE GENOMIC DNA]</scope>
    <source>
        <tissue evidence="2">Rhizome</tissue>
    </source>
</reference>
<dbReference type="AlphaFoldDB" id="A0A8J5BWR6"/>
<dbReference type="EMBL" id="JACMSC010000022">
    <property type="protein sequence ID" value="KAG6469128.1"/>
    <property type="molecule type" value="Genomic_DNA"/>
</dbReference>
<protein>
    <submittedName>
        <fullName evidence="2">Uncharacterized protein</fullName>
    </submittedName>
</protein>
<accession>A0A8J5BWR6</accession>
<dbReference type="Proteomes" id="UP000734854">
    <property type="component" value="Unassembled WGS sequence"/>
</dbReference>